<keyword evidence="4" id="KW-1185">Reference proteome</keyword>
<dbReference type="AlphaFoldDB" id="A0AAE0N4E9"/>
<sequence>MGKQEIEEEHQLKSRTLSEPPAYNGERSAPKTLEKPKIASSSRKRDALLWTSIYHLPPVIITALYTVVYFQQWTWPSPGPSEEALAALQFVAKVHECIVVASLSNVLYHRVRHLLMRTDGLPLGLVTSSFEVSNPLYFLSSAFLASLRTLLSSFPIFFTFGLLGAVAVLSVAANPFSAILLLPRSLVLAVPESHWLMRSLLADVPNPWLKGPADGQGYYLADTLAIPVNRFPSSMGPELGVNWTCPDIPDRPGNCVSYFQTYFPDLFLKLLGTDDAPGTQSPGNHNGFLNLIQHYDLIVSEPNLRTTPIGFSFSSSVASDSSGDRISMVTCPLLTAAVDLQSMQFGILSATDFHTEPSEQLNTISSVSFAFRNQTLPTKQPRVLAQLCAHMINSTKPTMDYLTSGANWGGPMTNPGDEGVLYGCFGTGLYPAFRFSMPEEIAAQILEQNWETGFTLFVDLQGQIPYPISGGFISLAANKTGDQGIRRLNIGFFVASFADAGPTSRKLFGGVSQSPVVPGELSNPLVTLINMTADSVGPVVRMDASWLNSLDIFPFEVLPQHDMARLDNTSRSLFTQLASTDMDQLEAGIAAFVASVMSAVDVRFGALPAQRLVCSAPQLKGCTPASFGSDPGYTGPSIVYTVTEAVPEDELGLPENQLQVRVKVEQLAYGYSFRGVTVFLSFVFLFSHVLVVLYHAIVIVVGGFWNTTAWSSMTDLIVLGINSTPSDLVQNTGAGVGKWRTWTLSASIRNVKKEQRLEFVVCDADRGEYRGLEGREKPNANAQYS</sequence>
<keyword evidence="2" id="KW-1133">Transmembrane helix</keyword>
<feature type="transmembrane region" description="Helical" evidence="2">
    <location>
        <begin position="47"/>
        <end position="70"/>
    </location>
</feature>
<keyword evidence="2" id="KW-0472">Membrane</keyword>
<evidence type="ECO:0000313" key="3">
    <source>
        <dbReference type="EMBL" id="KAK3369778.1"/>
    </source>
</evidence>
<dbReference type="EMBL" id="JAULSN010000006">
    <property type="protein sequence ID" value="KAK3369778.1"/>
    <property type="molecule type" value="Genomic_DNA"/>
</dbReference>
<reference evidence="3" key="1">
    <citation type="journal article" date="2023" name="Mol. Phylogenet. Evol.">
        <title>Genome-scale phylogeny and comparative genomics of the fungal order Sordariales.</title>
        <authorList>
            <person name="Hensen N."/>
            <person name="Bonometti L."/>
            <person name="Westerberg I."/>
            <person name="Brannstrom I.O."/>
            <person name="Guillou S."/>
            <person name="Cros-Aarteil S."/>
            <person name="Calhoun S."/>
            <person name="Haridas S."/>
            <person name="Kuo A."/>
            <person name="Mondo S."/>
            <person name="Pangilinan J."/>
            <person name="Riley R."/>
            <person name="LaButti K."/>
            <person name="Andreopoulos B."/>
            <person name="Lipzen A."/>
            <person name="Chen C."/>
            <person name="Yan M."/>
            <person name="Daum C."/>
            <person name="Ng V."/>
            <person name="Clum A."/>
            <person name="Steindorff A."/>
            <person name="Ohm R.A."/>
            <person name="Martin F."/>
            <person name="Silar P."/>
            <person name="Natvig D.O."/>
            <person name="Lalanne C."/>
            <person name="Gautier V."/>
            <person name="Ament-Velasquez S.L."/>
            <person name="Kruys A."/>
            <person name="Hutchinson M.I."/>
            <person name="Powell A.J."/>
            <person name="Barry K."/>
            <person name="Miller A.N."/>
            <person name="Grigoriev I.V."/>
            <person name="Debuchy R."/>
            <person name="Gladieux P."/>
            <person name="Hiltunen Thoren M."/>
            <person name="Johannesson H."/>
        </authorList>
    </citation>
    <scope>NUCLEOTIDE SEQUENCE</scope>
    <source>
        <strain evidence="3">CBS 958.72</strain>
    </source>
</reference>
<evidence type="ECO:0000313" key="4">
    <source>
        <dbReference type="Proteomes" id="UP001287356"/>
    </source>
</evidence>
<evidence type="ECO:0000256" key="1">
    <source>
        <dbReference type="SAM" id="MobiDB-lite"/>
    </source>
</evidence>
<feature type="transmembrane region" description="Helical" evidence="2">
    <location>
        <begin position="90"/>
        <end position="108"/>
    </location>
</feature>
<feature type="compositionally biased region" description="Basic and acidic residues" evidence="1">
    <location>
        <begin position="28"/>
        <end position="38"/>
    </location>
</feature>
<proteinExistence type="predicted"/>
<gene>
    <name evidence="3" type="ORF">B0T24DRAFT_708781</name>
</gene>
<protein>
    <submittedName>
        <fullName evidence="3">Uncharacterized protein</fullName>
    </submittedName>
</protein>
<organism evidence="3 4">
    <name type="scientific">Lasiosphaeria ovina</name>
    <dbReference type="NCBI Taxonomy" id="92902"/>
    <lineage>
        <taxon>Eukaryota</taxon>
        <taxon>Fungi</taxon>
        <taxon>Dikarya</taxon>
        <taxon>Ascomycota</taxon>
        <taxon>Pezizomycotina</taxon>
        <taxon>Sordariomycetes</taxon>
        <taxon>Sordariomycetidae</taxon>
        <taxon>Sordariales</taxon>
        <taxon>Lasiosphaeriaceae</taxon>
        <taxon>Lasiosphaeria</taxon>
    </lineage>
</organism>
<comment type="caution">
    <text evidence="3">The sequence shown here is derived from an EMBL/GenBank/DDBJ whole genome shotgun (WGS) entry which is preliminary data.</text>
</comment>
<dbReference type="Proteomes" id="UP001287356">
    <property type="component" value="Unassembled WGS sequence"/>
</dbReference>
<accession>A0AAE0N4E9</accession>
<feature type="region of interest" description="Disordered" evidence="1">
    <location>
        <begin position="1"/>
        <end position="38"/>
    </location>
</feature>
<feature type="transmembrane region" description="Helical" evidence="2">
    <location>
        <begin position="678"/>
        <end position="705"/>
    </location>
</feature>
<name>A0AAE0N4E9_9PEZI</name>
<keyword evidence="2" id="KW-0812">Transmembrane</keyword>
<feature type="transmembrane region" description="Helical" evidence="2">
    <location>
        <begin position="156"/>
        <end position="182"/>
    </location>
</feature>
<reference evidence="3" key="2">
    <citation type="submission" date="2023-06" db="EMBL/GenBank/DDBJ databases">
        <authorList>
            <consortium name="Lawrence Berkeley National Laboratory"/>
            <person name="Haridas S."/>
            <person name="Hensen N."/>
            <person name="Bonometti L."/>
            <person name="Westerberg I."/>
            <person name="Brannstrom I.O."/>
            <person name="Guillou S."/>
            <person name="Cros-Aarteil S."/>
            <person name="Calhoun S."/>
            <person name="Kuo A."/>
            <person name="Mondo S."/>
            <person name="Pangilinan J."/>
            <person name="Riley R."/>
            <person name="Labutti K."/>
            <person name="Andreopoulos B."/>
            <person name="Lipzen A."/>
            <person name="Chen C."/>
            <person name="Yanf M."/>
            <person name="Daum C."/>
            <person name="Ng V."/>
            <person name="Clum A."/>
            <person name="Steindorff A."/>
            <person name="Ohm R."/>
            <person name="Martin F."/>
            <person name="Silar P."/>
            <person name="Natvig D."/>
            <person name="Lalanne C."/>
            <person name="Gautier V."/>
            <person name="Ament-Velasquez S.L."/>
            <person name="Kruys A."/>
            <person name="Hutchinson M.I."/>
            <person name="Powell A.J."/>
            <person name="Barry K."/>
            <person name="Miller A.N."/>
            <person name="Grigoriev I.V."/>
            <person name="Debuchy R."/>
            <person name="Gladieux P."/>
            <person name="Thoren M.H."/>
            <person name="Johannesson H."/>
        </authorList>
    </citation>
    <scope>NUCLEOTIDE SEQUENCE</scope>
    <source>
        <strain evidence="3">CBS 958.72</strain>
    </source>
</reference>
<evidence type="ECO:0000256" key="2">
    <source>
        <dbReference type="SAM" id="Phobius"/>
    </source>
</evidence>